<proteinExistence type="predicted"/>
<evidence type="ECO:0000313" key="1">
    <source>
        <dbReference type="Proteomes" id="UP000887572"/>
    </source>
</evidence>
<name>A0A914IGX1_GLORO</name>
<evidence type="ECO:0000313" key="2">
    <source>
        <dbReference type="WBParaSite" id="Gr19_v10_g9798.t1"/>
    </source>
</evidence>
<organism evidence="1 2">
    <name type="scientific">Globodera rostochiensis</name>
    <name type="common">Golden nematode worm</name>
    <name type="synonym">Heterodera rostochiensis</name>
    <dbReference type="NCBI Taxonomy" id="31243"/>
    <lineage>
        <taxon>Eukaryota</taxon>
        <taxon>Metazoa</taxon>
        <taxon>Ecdysozoa</taxon>
        <taxon>Nematoda</taxon>
        <taxon>Chromadorea</taxon>
        <taxon>Rhabditida</taxon>
        <taxon>Tylenchina</taxon>
        <taxon>Tylenchomorpha</taxon>
        <taxon>Tylenchoidea</taxon>
        <taxon>Heteroderidae</taxon>
        <taxon>Heteroderinae</taxon>
        <taxon>Globodera</taxon>
    </lineage>
</organism>
<protein>
    <submittedName>
        <fullName evidence="2">Methyltransferase type 11 domain-containing protein</fullName>
    </submittedName>
</protein>
<reference evidence="2" key="1">
    <citation type="submission" date="2022-11" db="UniProtKB">
        <authorList>
            <consortium name="WormBaseParasite"/>
        </authorList>
    </citation>
    <scope>IDENTIFICATION</scope>
</reference>
<keyword evidence="1" id="KW-1185">Reference proteome</keyword>
<dbReference type="WBParaSite" id="Gr19_v10_g9798.t1">
    <property type="protein sequence ID" value="Gr19_v10_g9798.t1"/>
    <property type="gene ID" value="Gr19_v10_g9798"/>
</dbReference>
<sequence length="215" mass="24566">MSDNAKKEEQQQQTKEMKRSLGSLQIRRATAGNGAQIVNRSGEWQPIQIPFPNTVIGFAEISISFIDQTVIEFLQRIRRLFDSNGTILCIGTAAINQNHSWEIIWQQIWPLFNSRRFGGRALQKEEMVVGFIYADDPSASTSKGGNGRWVGWKFIWPLVNGNIYNFRLNFSDHDRLQQLSSAILCNCANLELIGAYRPPLNFRPKTTPVLLRWPN</sequence>
<accession>A0A914IGX1</accession>
<dbReference type="AlphaFoldDB" id="A0A914IGX1"/>
<dbReference type="Proteomes" id="UP000887572">
    <property type="component" value="Unplaced"/>
</dbReference>